<evidence type="ECO:0000313" key="3">
    <source>
        <dbReference type="EMBL" id="QDT44267.1"/>
    </source>
</evidence>
<dbReference type="InterPro" id="IPR042095">
    <property type="entry name" value="SUMF_sf"/>
</dbReference>
<feature type="domain" description="Sulfatase-modifying factor enzyme-like" evidence="1">
    <location>
        <begin position="407"/>
        <end position="630"/>
    </location>
</feature>
<dbReference type="InterPro" id="IPR051043">
    <property type="entry name" value="Sulfatase_Mod_Factor_Kinase"/>
</dbReference>
<evidence type="ECO:0000313" key="4">
    <source>
        <dbReference type="Proteomes" id="UP000317171"/>
    </source>
</evidence>
<dbReference type="RefSeq" id="WP_145219596.1">
    <property type="nucleotide sequence ID" value="NZ_CP036269.1"/>
</dbReference>
<dbReference type="OrthoDB" id="275178at2"/>
<evidence type="ECO:0000259" key="2">
    <source>
        <dbReference type="Pfam" id="PF07596"/>
    </source>
</evidence>
<dbReference type="EMBL" id="CP036269">
    <property type="protein sequence ID" value="QDT44267.1"/>
    <property type="molecule type" value="Genomic_DNA"/>
</dbReference>
<dbReference type="Pfam" id="PF07596">
    <property type="entry name" value="SBP_bac_10"/>
    <property type="match status" value="1"/>
</dbReference>
<organism evidence="3 4">
    <name type="scientific">Gimesia alba</name>
    <dbReference type="NCBI Taxonomy" id="2527973"/>
    <lineage>
        <taxon>Bacteria</taxon>
        <taxon>Pseudomonadati</taxon>
        <taxon>Planctomycetota</taxon>
        <taxon>Planctomycetia</taxon>
        <taxon>Planctomycetales</taxon>
        <taxon>Planctomycetaceae</taxon>
        <taxon>Gimesia</taxon>
    </lineage>
</organism>
<dbReference type="InterPro" id="IPR016187">
    <property type="entry name" value="CTDL_fold"/>
</dbReference>
<keyword evidence="4" id="KW-1185">Reference proteome</keyword>
<dbReference type="GO" id="GO:0004674">
    <property type="term" value="F:protein serine/threonine kinase activity"/>
    <property type="evidence" value="ECO:0007669"/>
    <property type="project" value="UniProtKB-EC"/>
</dbReference>
<dbReference type="InterPro" id="IPR005532">
    <property type="entry name" value="SUMF_dom"/>
</dbReference>
<dbReference type="KEGG" id="gaz:Pan241w_43750"/>
<dbReference type="AlphaFoldDB" id="A0A517RK56"/>
<dbReference type="InterPro" id="IPR045584">
    <property type="entry name" value="Pilin-like"/>
</dbReference>
<evidence type="ECO:0000259" key="1">
    <source>
        <dbReference type="Pfam" id="PF03781"/>
    </source>
</evidence>
<dbReference type="SUPFAM" id="SSF54523">
    <property type="entry name" value="Pili subunits"/>
    <property type="match status" value="1"/>
</dbReference>
<dbReference type="Proteomes" id="UP000317171">
    <property type="component" value="Chromosome"/>
</dbReference>
<dbReference type="Gene3D" id="3.90.1580.10">
    <property type="entry name" value="paralog of FGE (formylglycine-generating enzyme)"/>
    <property type="match status" value="1"/>
</dbReference>
<reference evidence="3 4" key="1">
    <citation type="submission" date="2019-02" db="EMBL/GenBank/DDBJ databases">
        <title>Deep-cultivation of Planctomycetes and their phenomic and genomic characterization uncovers novel biology.</title>
        <authorList>
            <person name="Wiegand S."/>
            <person name="Jogler M."/>
            <person name="Boedeker C."/>
            <person name="Pinto D."/>
            <person name="Vollmers J."/>
            <person name="Rivas-Marin E."/>
            <person name="Kohn T."/>
            <person name="Peeters S.H."/>
            <person name="Heuer A."/>
            <person name="Rast P."/>
            <person name="Oberbeckmann S."/>
            <person name="Bunk B."/>
            <person name="Jeske O."/>
            <person name="Meyerdierks A."/>
            <person name="Storesund J.E."/>
            <person name="Kallscheuer N."/>
            <person name="Luecker S."/>
            <person name="Lage O.M."/>
            <person name="Pohl T."/>
            <person name="Merkel B.J."/>
            <person name="Hornburger P."/>
            <person name="Mueller R.-W."/>
            <person name="Bruemmer F."/>
            <person name="Labrenz M."/>
            <person name="Spormann A.M."/>
            <person name="Op den Camp H."/>
            <person name="Overmann J."/>
            <person name="Amann R."/>
            <person name="Jetten M.S.M."/>
            <person name="Mascher T."/>
            <person name="Medema M.H."/>
            <person name="Devos D.P."/>
            <person name="Kaster A.-K."/>
            <person name="Ovreas L."/>
            <person name="Rohde M."/>
            <person name="Galperin M.Y."/>
            <person name="Jogler C."/>
        </authorList>
    </citation>
    <scope>NUCLEOTIDE SEQUENCE [LARGE SCALE GENOMIC DNA]</scope>
    <source>
        <strain evidence="3 4">Pan241w</strain>
    </source>
</reference>
<accession>A0A517RK56</accession>
<gene>
    <name evidence="3" type="primary">pkn1_7</name>
    <name evidence="3" type="ORF">Pan241w_43750</name>
</gene>
<dbReference type="NCBIfam" id="TIGR04294">
    <property type="entry name" value="pre_pil_HX9DG"/>
    <property type="match status" value="1"/>
</dbReference>
<dbReference type="Pfam" id="PF03781">
    <property type="entry name" value="FGE-sulfatase"/>
    <property type="match status" value="1"/>
</dbReference>
<dbReference type="EC" id="2.7.11.1" evidence="3"/>
<name>A0A517RK56_9PLAN</name>
<dbReference type="PANTHER" id="PTHR23150">
    <property type="entry name" value="SULFATASE MODIFYING FACTOR 1, 2"/>
    <property type="match status" value="1"/>
</dbReference>
<proteinExistence type="predicted"/>
<dbReference type="InterPro" id="IPR027558">
    <property type="entry name" value="Pre_pil_HX9DG_C"/>
</dbReference>
<dbReference type="GO" id="GO:0120147">
    <property type="term" value="F:formylglycine-generating oxidase activity"/>
    <property type="evidence" value="ECO:0007669"/>
    <property type="project" value="TreeGrafter"/>
</dbReference>
<keyword evidence="3" id="KW-0808">Transferase</keyword>
<dbReference type="Gene3D" id="3.30.700.10">
    <property type="entry name" value="Glycoprotein, Type 4 Pilin"/>
    <property type="match status" value="1"/>
</dbReference>
<dbReference type="SUPFAM" id="SSF56436">
    <property type="entry name" value="C-type lectin-like"/>
    <property type="match status" value="1"/>
</dbReference>
<keyword evidence="3" id="KW-0418">Kinase</keyword>
<dbReference type="InterPro" id="IPR011453">
    <property type="entry name" value="DUF1559"/>
</dbReference>
<sequence>MNQIQLTTFSKKFFKSQHRQGFALRELLVVLVILGLLCALLSPQILAVRESARQDSCKQKMSQLGKALQSYIQTHHSLPPAAIWGTNGMRSLGLHVSKQLDRFSYANWALLILPHTEAAGTVQAYNGNLPVTHPQNIEIITTPLSLLSCPSDSYNRSKHRFESSNGKIIELARGNYAINGGTHTAKIGAGSTSSPTSDYAHLSIDRESNSFQYWGNGIAGFNKSFHYDDFTNGSSHLVALEEIRAGIHPVDPRGVWGWGHIGSSVTWAHGVNGDDYGPNNSWDRADDIIGCSKLHKLLGTEKLVTEKMGCPSYIDQNLQATSRSQHSGGVNVLFLDGTVKFIADQIDPGLWHVIHSRDTPDEILATNFERRLYIGNILEDAAKTSNPLTTGSNSPAAFSNSMGMKFTLIPAGQFQMGLADRKNNFDLPPETPQHRVQLTTPFYLGCHEVTQSEYQRIMGDNPASHQSDSQDTSQFPIEQVSWNEAHLFCKRLSEVKEEQKAGRTYRLPTEAEWEYACRTGSDSPYIFRKNDAYGEMAGRISPLPVTQVGSYQPNKFGLYDMRGNVWEWCSDWFDRDYYSRSPSQDPQGPESGYFKVVRGGDWIYRGEFCKINYPITAPWNKNPFIGFRVVCDMNHN</sequence>
<protein>
    <submittedName>
        <fullName evidence="3">Serine/threonine-protein kinase pkn1</fullName>
        <ecNumber evidence="3">2.7.11.1</ecNumber>
    </submittedName>
</protein>
<feature type="domain" description="DUF1559" evidence="2">
    <location>
        <begin position="47"/>
        <end position="348"/>
    </location>
</feature>
<dbReference type="PANTHER" id="PTHR23150:SF19">
    <property type="entry name" value="FORMYLGLYCINE-GENERATING ENZYME"/>
    <property type="match status" value="1"/>
</dbReference>